<sequence length="186" mass="20717">MTPSQVALALRRGAERAVKSAVGLEGRLNVSEWRGWLESRIGVKRLRWMRGRAYEVFAVEAVAPQVSRVVDDVLEGAARDAEGSGWERNVPTEASVSQRYMRREGMVRASSYGMDVDRMSEVAKLCAVGLGHEWGRGSVHRRPVLREWRMAGRGGMVDGTLGHRWRGRPLAVGQIVADLRHSTALR</sequence>
<comment type="caution">
    <text evidence="1">The sequence shown here is derived from an EMBL/GenBank/DDBJ whole genome shotgun (WGS) entry which is preliminary data.</text>
</comment>
<reference evidence="1 2" key="1">
    <citation type="journal article" date="2019" name="New Phytol.">
        <title>Comparative genomics reveals unique wood-decay strategies and fruiting body development in the Schizophyllaceae.</title>
        <authorList>
            <person name="Almasi E."/>
            <person name="Sahu N."/>
            <person name="Krizsan K."/>
            <person name="Balint B."/>
            <person name="Kovacs G.M."/>
            <person name="Kiss B."/>
            <person name="Cseklye J."/>
            <person name="Drula E."/>
            <person name="Henrissat B."/>
            <person name="Nagy I."/>
            <person name="Chovatia M."/>
            <person name="Adam C."/>
            <person name="LaButti K."/>
            <person name="Lipzen A."/>
            <person name="Riley R."/>
            <person name="Grigoriev I.V."/>
            <person name="Nagy L.G."/>
        </authorList>
    </citation>
    <scope>NUCLEOTIDE SEQUENCE [LARGE SCALE GENOMIC DNA]</scope>
    <source>
        <strain evidence="1 2">NL-1724</strain>
    </source>
</reference>
<protein>
    <submittedName>
        <fullName evidence="1">Uncharacterized protein</fullName>
    </submittedName>
</protein>
<dbReference type="AlphaFoldDB" id="A0A550C260"/>
<evidence type="ECO:0000313" key="1">
    <source>
        <dbReference type="EMBL" id="TRM58877.1"/>
    </source>
</evidence>
<name>A0A550C260_9AGAR</name>
<dbReference type="EMBL" id="VDMD01000032">
    <property type="protein sequence ID" value="TRM58877.1"/>
    <property type="molecule type" value="Genomic_DNA"/>
</dbReference>
<dbReference type="Proteomes" id="UP000320762">
    <property type="component" value="Unassembled WGS sequence"/>
</dbReference>
<proteinExistence type="predicted"/>
<keyword evidence="2" id="KW-1185">Reference proteome</keyword>
<accession>A0A550C260</accession>
<evidence type="ECO:0000313" key="2">
    <source>
        <dbReference type="Proteomes" id="UP000320762"/>
    </source>
</evidence>
<organism evidence="1 2">
    <name type="scientific">Schizophyllum amplum</name>
    <dbReference type="NCBI Taxonomy" id="97359"/>
    <lineage>
        <taxon>Eukaryota</taxon>
        <taxon>Fungi</taxon>
        <taxon>Dikarya</taxon>
        <taxon>Basidiomycota</taxon>
        <taxon>Agaricomycotina</taxon>
        <taxon>Agaricomycetes</taxon>
        <taxon>Agaricomycetidae</taxon>
        <taxon>Agaricales</taxon>
        <taxon>Schizophyllaceae</taxon>
        <taxon>Schizophyllum</taxon>
    </lineage>
</organism>
<gene>
    <name evidence="1" type="ORF">BD626DRAFT_509916</name>
</gene>